<evidence type="ECO:0000313" key="3">
    <source>
        <dbReference type="Proteomes" id="UP001327560"/>
    </source>
</evidence>
<feature type="region of interest" description="Disordered" evidence="1">
    <location>
        <begin position="413"/>
        <end position="463"/>
    </location>
</feature>
<dbReference type="PANTHER" id="PTHR46872">
    <property type="entry name" value="DNA BINDING PROTEIN"/>
    <property type="match status" value="1"/>
</dbReference>
<dbReference type="CDD" id="cd00167">
    <property type="entry name" value="SANT"/>
    <property type="match status" value="1"/>
</dbReference>
<dbReference type="Proteomes" id="UP001327560">
    <property type="component" value="Chromosome 2"/>
</dbReference>
<sequence length="613" mass="69014">MAFNHKDHSYTHFMPNQSPYEHIRPLTCGDQISLFAEDSPCKAISAKFPNSDEEQKNFSRYHKDFEIVTADRPYDNSDSDLGGNLSLPEVAGKSSEVIWSDNGKRLLSYDESDLCSRKHLKQADQLVDKPDLCSSEEAYISASEEPPSAAAEVKDRGTAAVLEDLANQETTYLFPRTTGAGSVLDPPVLAALSSSSFGYTSQPNRFDQVENHYSPVFEFFGRKHVAIGANHQAYVPEWRSPSVKNHNWDYNDCASVSINMIRSASCDDCIVDEDDSDKWNGTCIVPMPDPALLASDVNVLNHKVDCSCLDEGSIRCVRQHLMEERENLKQNLGNDRFIQLGFDHMGEDVSEKWTSEEEQFFNDVVKLNPASLGKDFWKELALIFPDRCSKDLVSYYFNVFMLRKRAEQNRLDPLHADSDDDEWQESGNGEFSTDEEDSQVESPIADQDDVMGEEDDLEETDITEHTDLIEDCDYYAIVGNNKKRTCGDVKGCSISESKFHSSLQFAGSDLHHFVNDQDIQGDSCTSFEGHQTGPDSSHHILELQHGLHEDHENLCKDNMVMDALSESTDNGIFDSHCDPKSWNISYRHGSENDDFLSTCNVIEEVFGKDSPDK</sequence>
<accession>A0AAQ3Q7A6</accession>
<dbReference type="EMBL" id="CP136891">
    <property type="protein sequence ID" value="WOK98469.1"/>
    <property type="molecule type" value="Genomic_DNA"/>
</dbReference>
<feature type="compositionally biased region" description="Acidic residues" evidence="1">
    <location>
        <begin position="446"/>
        <end position="461"/>
    </location>
</feature>
<evidence type="ECO:0000256" key="1">
    <source>
        <dbReference type="SAM" id="MobiDB-lite"/>
    </source>
</evidence>
<dbReference type="PANTHER" id="PTHR46872:SF10">
    <property type="entry name" value="MYB-LIKE DOMAIN-CONTAINING PROTEIN"/>
    <property type="match status" value="1"/>
</dbReference>
<keyword evidence="3" id="KW-1185">Reference proteome</keyword>
<evidence type="ECO:0008006" key="4">
    <source>
        <dbReference type="Google" id="ProtNLM"/>
    </source>
</evidence>
<evidence type="ECO:0000313" key="2">
    <source>
        <dbReference type="EMBL" id="WOK98469.1"/>
    </source>
</evidence>
<dbReference type="InterPro" id="IPR001005">
    <property type="entry name" value="SANT/Myb"/>
</dbReference>
<protein>
    <recommendedName>
        <fullName evidence="4">Myb-like domain-containing protein</fullName>
    </recommendedName>
</protein>
<organism evidence="2 3">
    <name type="scientific">Canna indica</name>
    <name type="common">Indian-shot</name>
    <dbReference type="NCBI Taxonomy" id="4628"/>
    <lineage>
        <taxon>Eukaryota</taxon>
        <taxon>Viridiplantae</taxon>
        <taxon>Streptophyta</taxon>
        <taxon>Embryophyta</taxon>
        <taxon>Tracheophyta</taxon>
        <taxon>Spermatophyta</taxon>
        <taxon>Magnoliopsida</taxon>
        <taxon>Liliopsida</taxon>
        <taxon>Zingiberales</taxon>
        <taxon>Cannaceae</taxon>
        <taxon>Canna</taxon>
    </lineage>
</organism>
<reference evidence="2 3" key="1">
    <citation type="submission" date="2023-10" db="EMBL/GenBank/DDBJ databases">
        <title>Chromosome-scale genome assembly provides insights into flower coloration mechanisms of Canna indica.</title>
        <authorList>
            <person name="Li C."/>
        </authorList>
    </citation>
    <scope>NUCLEOTIDE SEQUENCE [LARGE SCALE GENOMIC DNA]</scope>
    <source>
        <tissue evidence="2">Flower</tissue>
    </source>
</reference>
<name>A0AAQ3Q7A6_9LILI</name>
<proteinExistence type="predicted"/>
<dbReference type="AlphaFoldDB" id="A0AAQ3Q7A6"/>
<gene>
    <name evidence="2" type="ORF">Cni_G07181</name>
</gene>